<keyword evidence="3" id="KW-0804">Transcription</keyword>
<dbReference type="InterPro" id="IPR018060">
    <property type="entry name" value="HTH_AraC"/>
</dbReference>
<evidence type="ECO:0000313" key="6">
    <source>
        <dbReference type="Proteomes" id="UP000261284"/>
    </source>
</evidence>
<dbReference type="SUPFAM" id="SSF46689">
    <property type="entry name" value="Homeodomain-like"/>
    <property type="match status" value="2"/>
</dbReference>
<reference evidence="5 6" key="1">
    <citation type="submission" date="2018-08" db="EMBL/GenBank/DDBJ databases">
        <title>Chitinophagaceae sp. K23C18032701, a novel bacterium isolated from forest soil.</title>
        <authorList>
            <person name="Wang C."/>
        </authorList>
    </citation>
    <scope>NUCLEOTIDE SEQUENCE [LARGE SCALE GENOMIC DNA]</scope>
    <source>
        <strain evidence="5 6">K23C18032701</strain>
    </source>
</reference>
<keyword evidence="2" id="KW-0238">DNA-binding</keyword>
<evidence type="ECO:0000259" key="4">
    <source>
        <dbReference type="PROSITE" id="PS01124"/>
    </source>
</evidence>
<dbReference type="PANTHER" id="PTHR46796">
    <property type="entry name" value="HTH-TYPE TRANSCRIPTIONAL ACTIVATOR RHAS-RELATED"/>
    <property type="match status" value="1"/>
</dbReference>
<dbReference type="InterPro" id="IPR020449">
    <property type="entry name" value="Tscrpt_reg_AraC-type_HTH"/>
</dbReference>
<evidence type="ECO:0000256" key="2">
    <source>
        <dbReference type="ARBA" id="ARBA00023125"/>
    </source>
</evidence>
<dbReference type="GO" id="GO:0043565">
    <property type="term" value="F:sequence-specific DNA binding"/>
    <property type="evidence" value="ECO:0007669"/>
    <property type="project" value="InterPro"/>
</dbReference>
<keyword evidence="1" id="KW-0805">Transcription regulation</keyword>
<dbReference type="InterPro" id="IPR009057">
    <property type="entry name" value="Homeodomain-like_sf"/>
</dbReference>
<keyword evidence="6" id="KW-1185">Reference proteome</keyword>
<evidence type="ECO:0000256" key="3">
    <source>
        <dbReference type="ARBA" id="ARBA00023163"/>
    </source>
</evidence>
<dbReference type="InterPro" id="IPR054015">
    <property type="entry name" value="ExsA-like_N"/>
</dbReference>
<dbReference type="Pfam" id="PF22200">
    <property type="entry name" value="ExsA_N"/>
    <property type="match status" value="1"/>
</dbReference>
<dbReference type="InterPro" id="IPR050204">
    <property type="entry name" value="AraC_XylS_family_regulators"/>
</dbReference>
<proteinExistence type="predicted"/>
<dbReference type="GO" id="GO:0003700">
    <property type="term" value="F:DNA-binding transcription factor activity"/>
    <property type="evidence" value="ECO:0007669"/>
    <property type="project" value="InterPro"/>
</dbReference>
<accession>A0A3E1NI55</accession>
<dbReference type="SMART" id="SM00342">
    <property type="entry name" value="HTH_ARAC"/>
    <property type="match status" value="1"/>
</dbReference>
<sequence>MEVGRNWEFHIFKLHPMFIRVPSCFKGVTSYQTLQLKDITLVEYKALQESKQVDVLFAEHTLAFVLEGEKRMHTPSGEWIIKPGEAVLIRRGCYGMSEIFTGNEGYKSLVFFLNDAIIKSFAEEYKSLLPAPGIEQTPDFTIFPASVKLQDVAHGVIHYFSENRQLLEHLLPLKFKELLLHILQEDTSGAFKKLLCSLHAERKVALEQLMEQHWQKNLTLDEWAMLSGRSLSTFKRDFALCFDTTPNQWLQQKKLQHAYFLLQHSDKTIAEIAYEIGFESVSHFIKIFRKKYNDTPNSLRTETVIH</sequence>
<comment type="caution">
    <text evidence="5">The sequence shown here is derived from an EMBL/GenBank/DDBJ whole genome shotgun (WGS) entry which is preliminary data.</text>
</comment>
<name>A0A3E1NI55_9BACT</name>
<evidence type="ECO:0000256" key="1">
    <source>
        <dbReference type="ARBA" id="ARBA00023015"/>
    </source>
</evidence>
<dbReference type="PRINTS" id="PR00032">
    <property type="entry name" value="HTHARAC"/>
</dbReference>
<gene>
    <name evidence="5" type="ORF">DXN05_12580</name>
</gene>
<dbReference type="Proteomes" id="UP000261284">
    <property type="component" value="Unassembled WGS sequence"/>
</dbReference>
<dbReference type="Gene3D" id="1.10.10.60">
    <property type="entry name" value="Homeodomain-like"/>
    <property type="match status" value="1"/>
</dbReference>
<dbReference type="Pfam" id="PF12833">
    <property type="entry name" value="HTH_18"/>
    <property type="match status" value="1"/>
</dbReference>
<dbReference type="AlphaFoldDB" id="A0A3E1NI55"/>
<protein>
    <submittedName>
        <fullName evidence="5">AraC family transcriptional regulator</fullName>
    </submittedName>
</protein>
<evidence type="ECO:0000313" key="5">
    <source>
        <dbReference type="EMBL" id="RFM27551.1"/>
    </source>
</evidence>
<dbReference type="EMBL" id="QTJU01000004">
    <property type="protein sequence ID" value="RFM27551.1"/>
    <property type="molecule type" value="Genomic_DNA"/>
</dbReference>
<dbReference type="PROSITE" id="PS01124">
    <property type="entry name" value="HTH_ARAC_FAMILY_2"/>
    <property type="match status" value="1"/>
</dbReference>
<organism evidence="5 6">
    <name type="scientific">Deminuibacter soli</name>
    <dbReference type="NCBI Taxonomy" id="2291815"/>
    <lineage>
        <taxon>Bacteria</taxon>
        <taxon>Pseudomonadati</taxon>
        <taxon>Bacteroidota</taxon>
        <taxon>Chitinophagia</taxon>
        <taxon>Chitinophagales</taxon>
        <taxon>Chitinophagaceae</taxon>
        <taxon>Deminuibacter</taxon>
    </lineage>
</organism>
<feature type="domain" description="HTH araC/xylS-type" evidence="4">
    <location>
        <begin position="204"/>
        <end position="302"/>
    </location>
</feature>